<sequence>MDIWVVAAAASAGYVAQHWKNLVKGRHSFSDSSCESPHFRPDSSSSTQQVGDKKSCPCGLVHSKSLDKEVWSERERRLPDPSMAEIASTIQSDCKSRLMLGNCADCCTHGASDLVPRLLSSEDVQVDREGIEVCADKDETGGDLLLLASRREMGVSYGFRRKKSSLRSIRNNGQFIKPLNSLESCLMAQLYKEQAEMEEYTFSLISSPCTPTARPFIVTDSSRVIGRATGNSCNLPIAAVQQKLRTATNSKDIFGVPRLRSVGSMEFQRKAMTDIQMEQGGRLSCSSGLKGKHQKLQGSSHGALLFCLGLSIGLISSCLTNKRDVDKLSDMLKQTQSLVQDLQEELEMKDSLTVKELAVEDSESQDAQHDAFNNGPLHALSPEEKLNGYHNIHNDQKEEEESFSKIEAELEAELERLELNMNSCRLDSKISYLVELDADYVPEVGEGELKAEVLATQGGSQPYADRDGSGSSTTHSVHYAVSPMELTSRLHEVIQSRLEQRVQELEIALQNSQRKVRNMESQHTSYLRKLSKSESGCCLTQGSPVAKEQNQADQPVVINLYGEALDAYNEAYDEFTNINEPEEVDTPSGVDSHRREILQTSDQKIPWLCSYEVESDIQGKSFMDNWSLFSSTRQVGEDDDYMSNGIVTSGDENDIGYDEMEELLIKHIVEKARKGSPAILNAQRALCSPDENSHSQ</sequence>
<evidence type="ECO:0000256" key="2">
    <source>
        <dbReference type="SAM" id="MobiDB-lite"/>
    </source>
</evidence>
<comment type="caution">
    <text evidence="3">The sequence shown here is derived from an EMBL/GenBank/DDBJ whole genome shotgun (WGS) entry which is preliminary data.</text>
</comment>
<dbReference type="PANTHER" id="PTHR33476:SF7">
    <property type="entry name" value="EMB|CAB62613.1"/>
    <property type="match status" value="1"/>
</dbReference>
<accession>A0ABD2Z0J4</accession>
<dbReference type="Proteomes" id="UP001630127">
    <property type="component" value="Unassembled WGS sequence"/>
</dbReference>
<reference evidence="3 4" key="1">
    <citation type="submission" date="2024-11" db="EMBL/GenBank/DDBJ databases">
        <title>A near-complete genome assembly of Cinchona calisaya.</title>
        <authorList>
            <person name="Lian D.C."/>
            <person name="Zhao X.W."/>
            <person name="Wei L."/>
        </authorList>
    </citation>
    <scope>NUCLEOTIDE SEQUENCE [LARGE SCALE GENOMIC DNA]</scope>
    <source>
        <tissue evidence="3">Nenye</tissue>
    </source>
</reference>
<feature type="coiled-coil region" evidence="1">
    <location>
        <begin position="495"/>
        <end position="529"/>
    </location>
</feature>
<evidence type="ECO:0000256" key="1">
    <source>
        <dbReference type="SAM" id="Coils"/>
    </source>
</evidence>
<dbReference type="PANTHER" id="PTHR33476">
    <property type="entry name" value="EMB|CAB62613.1"/>
    <property type="match status" value="1"/>
</dbReference>
<feature type="coiled-coil region" evidence="1">
    <location>
        <begin position="325"/>
        <end position="352"/>
    </location>
</feature>
<dbReference type="InterPro" id="IPR040348">
    <property type="entry name" value="POLAR-like"/>
</dbReference>
<feature type="region of interest" description="Disordered" evidence="2">
    <location>
        <begin position="34"/>
        <end position="55"/>
    </location>
</feature>
<keyword evidence="4" id="KW-1185">Reference proteome</keyword>
<gene>
    <name evidence="3" type="ORF">ACH5RR_025759</name>
</gene>
<proteinExistence type="predicted"/>
<keyword evidence="1" id="KW-0175">Coiled coil</keyword>
<feature type="coiled-coil region" evidence="1">
    <location>
        <begin position="396"/>
        <end position="427"/>
    </location>
</feature>
<evidence type="ECO:0000313" key="3">
    <source>
        <dbReference type="EMBL" id="KAL3513042.1"/>
    </source>
</evidence>
<protein>
    <submittedName>
        <fullName evidence="3">Uncharacterized protein</fullName>
    </submittedName>
</protein>
<organism evidence="3 4">
    <name type="scientific">Cinchona calisaya</name>
    <dbReference type="NCBI Taxonomy" id="153742"/>
    <lineage>
        <taxon>Eukaryota</taxon>
        <taxon>Viridiplantae</taxon>
        <taxon>Streptophyta</taxon>
        <taxon>Embryophyta</taxon>
        <taxon>Tracheophyta</taxon>
        <taxon>Spermatophyta</taxon>
        <taxon>Magnoliopsida</taxon>
        <taxon>eudicotyledons</taxon>
        <taxon>Gunneridae</taxon>
        <taxon>Pentapetalae</taxon>
        <taxon>asterids</taxon>
        <taxon>lamiids</taxon>
        <taxon>Gentianales</taxon>
        <taxon>Rubiaceae</taxon>
        <taxon>Cinchonoideae</taxon>
        <taxon>Cinchoneae</taxon>
        <taxon>Cinchona</taxon>
    </lineage>
</organism>
<name>A0ABD2Z0J4_9GENT</name>
<dbReference type="EMBL" id="JBJUIK010000011">
    <property type="protein sequence ID" value="KAL3513042.1"/>
    <property type="molecule type" value="Genomic_DNA"/>
</dbReference>
<evidence type="ECO:0000313" key="4">
    <source>
        <dbReference type="Proteomes" id="UP001630127"/>
    </source>
</evidence>
<dbReference type="AlphaFoldDB" id="A0ABD2Z0J4"/>